<name>A0A062V3C3_9EURY</name>
<accession>A0A062V3C3</accession>
<organism evidence="1 2">
    <name type="scientific">Candidatus Methanoperedens nitratireducens</name>
    <dbReference type="NCBI Taxonomy" id="1392998"/>
    <lineage>
        <taxon>Archaea</taxon>
        <taxon>Methanobacteriati</taxon>
        <taxon>Methanobacteriota</taxon>
        <taxon>Stenosarchaea group</taxon>
        <taxon>Methanomicrobia</taxon>
        <taxon>Methanosarcinales</taxon>
        <taxon>ANME-2 cluster</taxon>
        <taxon>Candidatus Methanoperedentaceae</taxon>
        <taxon>Candidatus Methanoperedens</taxon>
    </lineage>
</organism>
<proteinExistence type="predicted"/>
<protein>
    <submittedName>
        <fullName evidence="1">Uncharacterized protein</fullName>
    </submittedName>
</protein>
<evidence type="ECO:0000313" key="1">
    <source>
        <dbReference type="EMBL" id="KCZ71113.1"/>
    </source>
</evidence>
<keyword evidence="2" id="KW-1185">Reference proteome</keyword>
<reference evidence="1 2" key="1">
    <citation type="journal article" date="2013" name="Nature">
        <title>Anaerobic oxidation of methane coupled to nitrate reduction in a novel archaeal lineage.</title>
        <authorList>
            <person name="Haroon M.F."/>
            <person name="Hu S."/>
            <person name="Shi Y."/>
            <person name="Imelfort M."/>
            <person name="Keller J."/>
            <person name="Hugenholtz P."/>
            <person name="Yuan Z."/>
            <person name="Tyson G.W."/>
        </authorList>
    </citation>
    <scope>NUCLEOTIDE SEQUENCE [LARGE SCALE GENOMIC DNA]</scope>
    <source>
        <strain evidence="1 2">ANME-2d</strain>
    </source>
</reference>
<dbReference type="AlphaFoldDB" id="A0A062V3C3"/>
<comment type="caution">
    <text evidence="1">The sequence shown here is derived from an EMBL/GenBank/DDBJ whole genome shotgun (WGS) entry which is preliminary data.</text>
</comment>
<dbReference type="Proteomes" id="UP000027153">
    <property type="component" value="Unassembled WGS sequence"/>
</dbReference>
<gene>
    <name evidence="1" type="ORF">ANME2D_03145</name>
</gene>
<evidence type="ECO:0000313" key="2">
    <source>
        <dbReference type="Proteomes" id="UP000027153"/>
    </source>
</evidence>
<sequence>MTASASNPGAIGVGAGGGVTPKGGAPGGAASLDFTIIFKFSVASEPLFSRYISALIPTFSCAADSKIHVVQNNSAAL</sequence>
<dbReference type="EMBL" id="JMIY01000007">
    <property type="protein sequence ID" value="KCZ71113.1"/>
    <property type="molecule type" value="Genomic_DNA"/>
</dbReference>